<dbReference type="EMBL" id="CVLB01000001">
    <property type="protein sequence ID" value="CRF31846.1"/>
    <property type="molecule type" value="Genomic_DNA"/>
</dbReference>
<dbReference type="AlphaFoldDB" id="A0A0G4K441"/>
<name>A0A0G4K441_9SPIR</name>
<evidence type="ECO:0000313" key="3">
    <source>
        <dbReference type="Proteomes" id="UP000043763"/>
    </source>
</evidence>
<dbReference type="Proteomes" id="UP000043763">
    <property type="component" value="Unassembled WGS sequence"/>
</dbReference>
<evidence type="ECO:0000313" key="2">
    <source>
        <dbReference type="EMBL" id="CRF31846.1"/>
    </source>
</evidence>
<dbReference type="OrthoDB" id="305791at2"/>
<protein>
    <recommendedName>
        <fullName evidence="4">Toxin A</fullName>
    </recommendedName>
</protein>
<gene>
    <name evidence="2" type="ORF">BRSU_0413</name>
</gene>
<keyword evidence="1" id="KW-0732">Signal</keyword>
<reference evidence="3" key="1">
    <citation type="submission" date="2015-04" db="EMBL/GenBank/DDBJ databases">
        <authorList>
            <person name="Mushtaq Mamoona"/>
        </authorList>
    </citation>
    <scope>NUCLEOTIDE SEQUENCE [LARGE SCALE GENOMIC DNA]</scope>
    <source>
        <strain evidence="3">AN4859/03</strain>
    </source>
</reference>
<accession>A0A0G4K441</accession>
<feature type="signal peptide" evidence="1">
    <location>
        <begin position="1"/>
        <end position="17"/>
    </location>
</feature>
<dbReference type="RefSeq" id="WP_048593558.1">
    <property type="nucleotide sequence ID" value="NZ_CVLB01000001.1"/>
</dbReference>
<evidence type="ECO:0008006" key="4">
    <source>
        <dbReference type="Google" id="ProtNLM"/>
    </source>
</evidence>
<feature type="chain" id="PRO_5005194642" description="Toxin A" evidence="1">
    <location>
        <begin position="18"/>
        <end position="334"/>
    </location>
</feature>
<organism evidence="2 3">
    <name type="scientific">Brachyspira suanatina</name>
    <dbReference type="NCBI Taxonomy" id="381802"/>
    <lineage>
        <taxon>Bacteria</taxon>
        <taxon>Pseudomonadati</taxon>
        <taxon>Spirochaetota</taxon>
        <taxon>Spirochaetia</taxon>
        <taxon>Brachyspirales</taxon>
        <taxon>Brachyspiraceae</taxon>
        <taxon>Brachyspira</taxon>
    </lineage>
</organism>
<proteinExistence type="predicted"/>
<keyword evidence="3" id="KW-1185">Reference proteome</keyword>
<sequence length="334" mass="38371">MKKLLFVFLILSSFLFAQNDFVNSGFHYSYNYFGFPFSVDFGYAYKKNSHFVYIPRIGISFDYGAESSFGIFANAGMEYRYRRFFIDLNYKQGITPPFATFNYKDLEYYGQLRLGYSFDSVVISYGMNIGKMIASEREVYRLSSIFKINQSIGLSSTFVDDGVNKLKFNAGVGASIIPNEKQYSYNVSASIPYSFFHYWGELGIMPYIGYSAYFDKSEKKYSIGFKYLYSLMMMPLSNLEAHVKNMDFLTFAHFEYKFFMRFLPSGFNDIYLVAFGNVGYGKYFEDSIDKGNLLYVVGGGIGYNLYGTTPLQLTFGVDNNNSLVMNLIISTIVF</sequence>
<evidence type="ECO:0000256" key="1">
    <source>
        <dbReference type="SAM" id="SignalP"/>
    </source>
</evidence>